<keyword evidence="2" id="KW-1185">Reference proteome</keyword>
<sequence>MRSAHPVDGLKDYWLTRDGYALYPGAGGATTYKEVEEPNYGARESWMNEMYQMKAYLEDEQIYITERLKARDKHKVEQLATNEMFAGKIGTCTQGEHTELPEHPVDSTGYLADDDDESDWDWNSETGDGPTSPVSVLGQQPHSFQVTAQDIPLPYSFTVGGLPAPTMGYPIEEYPNEATQLTRDVNSI</sequence>
<proteinExistence type="predicted"/>
<reference evidence="2" key="1">
    <citation type="journal article" date="2022" name="Mol. Ecol. Resour.">
        <title>The genomes of chicory, endive, great burdock and yacon provide insights into Asteraceae palaeo-polyploidization history and plant inulin production.</title>
        <authorList>
            <person name="Fan W."/>
            <person name="Wang S."/>
            <person name="Wang H."/>
            <person name="Wang A."/>
            <person name="Jiang F."/>
            <person name="Liu H."/>
            <person name="Zhao H."/>
            <person name="Xu D."/>
            <person name="Zhang Y."/>
        </authorList>
    </citation>
    <scope>NUCLEOTIDE SEQUENCE [LARGE SCALE GENOMIC DNA]</scope>
    <source>
        <strain evidence="2">cv. Yunnan</strain>
    </source>
</reference>
<evidence type="ECO:0000313" key="1">
    <source>
        <dbReference type="EMBL" id="KAI3821371.1"/>
    </source>
</evidence>
<dbReference type="Proteomes" id="UP001056120">
    <property type="component" value="Linkage Group LG03"/>
</dbReference>
<protein>
    <submittedName>
        <fullName evidence="1">Uncharacterized protein</fullName>
    </submittedName>
</protein>
<comment type="caution">
    <text evidence="1">The sequence shown here is derived from an EMBL/GenBank/DDBJ whole genome shotgun (WGS) entry which is preliminary data.</text>
</comment>
<reference evidence="1 2" key="2">
    <citation type="journal article" date="2022" name="Mol. Ecol. Resour.">
        <title>The genomes of chicory, endive, great burdock and yacon provide insights into Asteraceae paleo-polyploidization history and plant inulin production.</title>
        <authorList>
            <person name="Fan W."/>
            <person name="Wang S."/>
            <person name="Wang H."/>
            <person name="Wang A."/>
            <person name="Jiang F."/>
            <person name="Liu H."/>
            <person name="Zhao H."/>
            <person name="Xu D."/>
            <person name="Zhang Y."/>
        </authorList>
    </citation>
    <scope>NUCLEOTIDE SEQUENCE [LARGE SCALE GENOMIC DNA]</scope>
    <source>
        <strain evidence="2">cv. Yunnan</strain>
        <tissue evidence="1">Leaves</tissue>
    </source>
</reference>
<accession>A0ACB9JNS1</accession>
<name>A0ACB9JNS1_9ASTR</name>
<organism evidence="1 2">
    <name type="scientific">Smallanthus sonchifolius</name>
    <dbReference type="NCBI Taxonomy" id="185202"/>
    <lineage>
        <taxon>Eukaryota</taxon>
        <taxon>Viridiplantae</taxon>
        <taxon>Streptophyta</taxon>
        <taxon>Embryophyta</taxon>
        <taxon>Tracheophyta</taxon>
        <taxon>Spermatophyta</taxon>
        <taxon>Magnoliopsida</taxon>
        <taxon>eudicotyledons</taxon>
        <taxon>Gunneridae</taxon>
        <taxon>Pentapetalae</taxon>
        <taxon>asterids</taxon>
        <taxon>campanulids</taxon>
        <taxon>Asterales</taxon>
        <taxon>Asteraceae</taxon>
        <taxon>Asteroideae</taxon>
        <taxon>Heliantheae alliance</taxon>
        <taxon>Millerieae</taxon>
        <taxon>Smallanthus</taxon>
    </lineage>
</organism>
<dbReference type="EMBL" id="CM042020">
    <property type="protein sequence ID" value="KAI3821371.1"/>
    <property type="molecule type" value="Genomic_DNA"/>
</dbReference>
<gene>
    <name evidence="1" type="ORF">L1987_08937</name>
</gene>
<evidence type="ECO:0000313" key="2">
    <source>
        <dbReference type="Proteomes" id="UP001056120"/>
    </source>
</evidence>